<dbReference type="OrthoDB" id="572586at2"/>
<dbReference type="EMBL" id="PRKW01000002">
    <property type="protein sequence ID" value="PPB49997.1"/>
    <property type="molecule type" value="Genomic_DNA"/>
</dbReference>
<comment type="caution">
    <text evidence="1">The sequence shown here is derived from an EMBL/GenBank/DDBJ whole genome shotgun (WGS) entry which is preliminary data.</text>
</comment>
<dbReference type="InterPro" id="IPR027417">
    <property type="entry name" value="P-loop_NTPase"/>
</dbReference>
<gene>
    <name evidence="1" type="ORF">C4K88_04760</name>
</gene>
<keyword evidence="1" id="KW-0808">Transferase</keyword>
<name>A0A2S5IZM8_9MICC</name>
<evidence type="ECO:0000313" key="2">
    <source>
        <dbReference type="Proteomes" id="UP000239297"/>
    </source>
</evidence>
<dbReference type="AlphaFoldDB" id="A0A2S5IZM8"/>
<organism evidence="1 2">
    <name type="scientific">Arthrobacter pityocampae</name>
    <dbReference type="NCBI Taxonomy" id="547334"/>
    <lineage>
        <taxon>Bacteria</taxon>
        <taxon>Bacillati</taxon>
        <taxon>Actinomycetota</taxon>
        <taxon>Actinomycetes</taxon>
        <taxon>Micrococcales</taxon>
        <taxon>Micrococcaceae</taxon>
        <taxon>Arthrobacter</taxon>
    </lineage>
</organism>
<accession>A0A2S5IZM8</accession>
<dbReference type="Proteomes" id="UP000239297">
    <property type="component" value="Unassembled WGS sequence"/>
</dbReference>
<dbReference type="GO" id="GO:0016301">
    <property type="term" value="F:kinase activity"/>
    <property type="evidence" value="ECO:0007669"/>
    <property type="project" value="UniProtKB-KW"/>
</dbReference>
<dbReference type="PANTHER" id="PTHR10285">
    <property type="entry name" value="URIDINE KINASE"/>
    <property type="match status" value="1"/>
</dbReference>
<reference evidence="1 2" key="1">
    <citation type="journal article" date="2014" name="Int. J. Syst. Evol. Microbiol.">
        <title>Arthrobacter pityocampae sp. nov., isolated from Thaumetopoea pityocampa (Lep., Thaumetopoeidae).</title>
        <authorList>
            <person name="Ince I.A."/>
            <person name="Demirbag Z."/>
            <person name="Kati H."/>
        </authorList>
    </citation>
    <scope>NUCLEOTIDE SEQUENCE [LARGE SCALE GENOMIC DNA]</scope>
    <source>
        <strain evidence="1 2">Tp2</strain>
    </source>
</reference>
<evidence type="ECO:0000313" key="1">
    <source>
        <dbReference type="EMBL" id="PPB49997.1"/>
    </source>
</evidence>
<keyword evidence="1" id="KW-0418">Kinase</keyword>
<dbReference type="SUPFAM" id="SSF52540">
    <property type="entry name" value="P-loop containing nucleoside triphosphate hydrolases"/>
    <property type="match status" value="1"/>
</dbReference>
<sequence length="223" mass="24280">MMTCMEDVLRHVIRILSSSLRTGGRLVAIDGVDGSGKTSFAARLAAAIDDRPVIVVHADSFLNPSSIRHGKGRCSPEGFWADTYDDAALSEHVLRPLGRGGNGWYSAASYDPVADRTAVTEPVRAPVDALVLVEGMFLHRDELASHWDASVFLDVPFAATAARMAARDGSNRDPEHPSMRRYVGGQRLYFEAVRPWERATVVVDNRDFTAPGIIPAHAVSALR</sequence>
<keyword evidence="2" id="KW-1185">Reference proteome</keyword>
<protein>
    <submittedName>
        <fullName evidence="1">Uridine kinase</fullName>
    </submittedName>
</protein>
<dbReference type="Gene3D" id="3.40.50.300">
    <property type="entry name" value="P-loop containing nucleotide triphosphate hydrolases"/>
    <property type="match status" value="1"/>
</dbReference>
<proteinExistence type="predicted"/>